<dbReference type="InterPro" id="IPR041916">
    <property type="entry name" value="Anti_sigma_zinc_sf"/>
</dbReference>
<evidence type="ECO:0000256" key="2">
    <source>
        <dbReference type="ARBA" id="ARBA00023163"/>
    </source>
</evidence>
<dbReference type="RefSeq" id="WP_344489634.1">
    <property type="nucleotide sequence ID" value="NZ_BAAAQX010000034.1"/>
</dbReference>
<protein>
    <recommendedName>
        <fullName evidence="3">Putative zinc-finger domain-containing protein</fullName>
    </recommendedName>
</protein>
<sequence>MEQGSLGCAEVLGLVTDYLDGALPPGRHRAVAGHLGACAGCSAWVSQVLATIAALGCLRDGVISAPVLAALRESFGVLGVRDERECSGDVPTGDGGRGRRT</sequence>
<gene>
    <name evidence="4" type="ORF">GCM10009850_091040</name>
</gene>
<dbReference type="InterPro" id="IPR027383">
    <property type="entry name" value="Znf_put"/>
</dbReference>
<feature type="domain" description="Putative zinc-finger" evidence="3">
    <location>
        <begin position="8"/>
        <end position="41"/>
    </location>
</feature>
<accession>A0ABN3CW68</accession>
<evidence type="ECO:0000259" key="3">
    <source>
        <dbReference type="Pfam" id="PF13490"/>
    </source>
</evidence>
<proteinExistence type="predicted"/>
<keyword evidence="2" id="KW-0804">Transcription</keyword>
<dbReference type="Proteomes" id="UP001499843">
    <property type="component" value="Unassembled WGS sequence"/>
</dbReference>
<comment type="caution">
    <text evidence="4">The sequence shown here is derived from an EMBL/GenBank/DDBJ whole genome shotgun (WGS) entry which is preliminary data.</text>
</comment>
<dbReference type="Gene3D" id="1.10.10.1320">
    <property type="entry name" value="Anti-sigma factor, zinc-finger domain"/>
    <property type="match status" value="1"/>
</dbReference>
<keyword evidence="1" id="KW-0805">Transcription regulation</keyword>
<evidence type="ECO:0000313" key="5">
    <source>
        <dbReference type="Proteomes" id="UP001499843"/>
    </source>
</evidence>
<keyword evidence="5" id="KW-1185">Reference proteome</keyword>
<dbReference type="Pfam" id="PF13490">
    <property type="entry name" value="zf-HC2"/>
    <property type="match status" value="1"/>
</dbReference>
<organism evidence="4 5">
    <name type="scientific">Nonomuraea monospora</name>
    <dbReference type="NCBI Taxonomy" id="568818"/>
    <lineage>
        <taxon>Bacteria</taxon>
        <taxon>Bacillati</taxon>
        <taxon>Actinomycetota</taxon>
        <taxon>Actinomycetes</taxon>
        <taxon>Streptosporangiales</taxon>
        <taxon>Streptosporangiaceae</taxon>
        <taxon>Nonomuraea</taxon>
    </lineage>
</organism>
<reference evidence="4 5" key="1">
    <citation type="journal article" date="2019" name="Int. J. Syst. Evol. Microbiol.">
        <title>The Global Catalogue of Microorganisms (GCM) 10K type strain sequencing project: providing services to taxonomists for standard genome sequencing and annotation.</title>
        <authorList>
            <consortium name="The Broad Institute Genomics Platform"/>
            <consortium name="The Broad Institute Genome Sequencing Center for Infectious Disease"/>
            <person name="Wu L."/>
            <person name="Ma J."/>
        </authorList>
    </citation>
    <scope>NUCLEOTIDE SEQUENCE [LARGE SCALE GENOMIC DNA]</scope>
    <source>
        <strain evidence="4 5">JCM 16114</strain>
    </source>
</reference>
<dbReference type="EMBL" id="BAAAQX010000034">
    <property type="protein sequence ID" value="GAA2213641.1"/>
    <property type="molecule type" value="Genomic_DNA"/>
</dbReference>
<evidence type="ECO:0000313" key="4">
    <source>
        <dbReference type="EMBL" id="GAA2213641.1"/>
    </source>
</evidence>
<evidence type="ECO:0000256" key="1">
    <source>
        <dbReference type="ARBA" id="ARBA00023015"/>
    </source>
</evidence>
<name>A0ABN3CW68_9ACTN</name>